<sequence>MERDGAAAGRHRALSECCGYGSDGAHSWQTRRDATDGDRQIARERDRQRGRRLDLTPGHVAAAPRLLLPAVVLVGQPVSLRRATREVVWRSCGNRSANSGPRASASASSAACRLLSRSFCSLIRPNKSRKIKKNQDAAADPPGHVGGPGHPGRAGRRPEADAVLQDARGAGPPLEAVGPEAVGAPAATEAPQEQRQDGPVHERVQRRALGLGHGGAPRRPEHRADPGAGGQGEGPEAGRAGGAAAQVVRADGAAGPEPEAVPGDGAPEHTAAAAQHGPAARADVEPAEPPGGPRRDDLLLRGRAPRVDQEEGGHELRRQQQQHNQQPEERRRQPRRAQRARAAGEARPRRTARDLEQQGECAGAQGGAARGAVGAPRPGDAHRADPQQPQEAAAGGGAGGRGDGARAGAAVAGAGATRQGGGAADPGDREARPGGAPADVGPRRPQGVARRLAHLAAPAVVGPAQRAAAAAAPAEPRGRGPVVPQPGGAPARRPGHERRPAALVPRAHQPAGGRGPAQRQGARRLPGAAFGARLGLRHQLPGQRQPGPQPALQALPRGHDGPRRRLPVPRRQPDLPPVA</sequence>
<dbReference type="EMBL" id="JAPTSV010000012">
    <property type="protein sequence ID" value="KAJ1522134.1"/>
    <property type="molecule type" value="Genomic_DNA"/>
</dbReference>
<feature type="compositionally biased region" description="Low complexity" evidence="1">
    <location>
        <begin position="406"/>
        <end position="417"/>
    </location>
</feature>
<feature type="compositionally biased region" description="Basic and acidic residues" evidence="1">
    <location>
        <begin position="30"/>
        <end position="49"/>
    </location>
</feature>
<feature type="region of interest" description="Disordered" evidence="1">
    <location>
        <begin position="24"/>
        <end position="49"/>
    </location>
</feature>
<reference evidence="2" key="1">
    <citation type="submission" date="2022-12" db="EMBL/GenBank/DDBJ databases">
        <title>Chromosome-level genome assembly of the bean flower thrips Megalurothrips usitatus.</title>
        <authorList>
            <person name="Ma L."/>
            <person name="Liu Q."/>
            <person name="Li H."/>
            <person name="Cai W."/>
        </authorList>
    </citation>
    <scope>NUCLEOTIDE SEQUENCE</scope>
    <source>
        <strain evidence="2">Cailab_2022a</strain>
    </source>
</reference>
<organism evidence="2 3">
    <name type="scientific">Megalurothrips usitatus</name>
    <name type="common">bean blossom thrips</name>
    <dbReference type="NCBI Taxonomy" id="439358"/>
    <lineage>
        <taxon>Eukaryota</taxon>
        <taxon>Metazoa</taxon>
        <taxon>Ecdysozoa</taxon>
        <taxon>Arthropoda</taxon>
        <taxon>Hexapoda</taxon>
        <taxon>Insecta</taxon>
        <taxon>Pterygota</taxon>
        <taxon>Neoptera</taxon>
        <taxon>Paraneoptera</taxon>
        <taxon>Thysanoptera</taxon>
        <taxon>Terebrantia</taxon>
        <taxon>Thripoidea</taxon>
        <taxon>Thripidae</taxon>
        <taxon>Megalurothrips</taxon>
    </lineage>
</organism>
<feature type="compositionally biased region" description="Basic and acidic residues" evidence="1">
    <location>
        <begin position="293"/>
        <end position="318"/>
    </location>
</feature>
<feature type="region of interest" description="Disordered" evidence="1">
    <location>
        <begin position="126"/>
        <end position="579"/>
    </location>
</feature>
<dbReference type="Proteomes" id="UP001075354">
    <property type="component" value="Chromosome 12"/>
</dbReference>
<feature type="compositionally biased region" description="Low complexity" evidence="1">
    <location>
        <begin position="271"/>
        <end position="281"/>
    </location>
</feature>
<feature type="compositionally biased region" description="Low complexity" evidence="1">
    <location>
        <begin position="242"/>
        <end position="255"/>
    </location>
</feature>
<gene>
    <name evidence="2" type="ORF">ONE63_002445</name>
</gene>
<accession>A0AAV7XEA8</accession>
<evidence type="ECO:0000313" key="2">
    <source>
        <dbReference type="EMBL" id="KAJ1522134.1"/>
    </source>
</evidence>
<feature type="compositionally biased region" description="Gly residues" evidence="1">
    <location>
        <begin position="227"/>
        <end position="241"/>
    </location>
</feature>
<feature type="compositionally biased region" description="Basic and acidic residues" evidence="1">
    <location>
        <begin position="342"/>
        <end position="356"/>
    </location>
</feature>
<feature type="compositionally biased region" description="Basic and acidic residues" evidence="1">
    <location>
        <begin position="192"/>
        <end position="205"/>
    </location>
</feature>
<protein>
    <submittedName>
        <fullName evidence="2">Uncharacterized protein</fullName>
    </submittedName>
</protein>
<comment type="caution">
    <text evidence="2">The sequence shown here is derived from an EMBL/GenBank/DDBJ whole genome shotgun (WGS) entry which is preliminary data.</text>
</comment>
<proteinExistence type="predicted"/>
<keyword evidence="3" id="KW-1185">Reference proteome</keyword>
<evidence type="ECO:0000256" key="1">
    <source>
        <dbReference type="SAM" id="MobiDB-lite"/>
    </source>
</evidence>
<name>A0AAV7XEA8_9NEOP</name>
<dbReference type="AlphaFoldDB" id="A0AAV7XEA8"/>
<feature type="compositionally biased region" description="Low complexity" evidence="1">
    <location>
        <begin position="175"/>
        <end position="191"/>
    </location>
</feature>
<feature type="compositionally biased region" description="Low complexity" evidence="1">
    <location>
        <begin position="456"/>
        <end position="492"/>
    </location>
</feature>
<feature type="compositionally biased region" description="Low complexity" evidence="1">
    <location>
        <begin position="539"/>
        <end position="556"/>
    </location>
</feature>
<evidence type="ECO:0000313" key="3">
    <source>
        <dbReference type="Proteomes" id="UP001075354"/>
    </source>
</evidence>